<dbReference type="Proteomes" id="UP000576082">
    <property type="component" value="Unassembled WGS sequence"/>
</dbReference>
<evidence type="ECO:0000259" key="5">
    <source>
        <dbReference type="Pfam" id="PF07971"/>
    </source>
</evidence>
<dbReference type="InterPro" id="IPR012939">
    <property type="entry name" value="Glyco_hydro_92"/>
</dbReference>
<dbReference type="FunFam" id="1.20.1610.10:FF:000001">
    <property type="entry name" value="Putative alpha-1,2-mannosidase"/>
    <property type="match status" value="1"/>
</dbReference>
<dbReference type="Gene3D" id="3.30.2080.10">
    <property type="entry name" value="GH92 mannosidase domain"/>
    <property type="match status" value="1"/>
</dbReference>
<dbReference type="InterPro" id="IPR014718">
    <property type="entry name" value="GH-type_carb-bd"/>
</dbReference>
<evidence type="ECO:0000313" key="8">
    <source>
        <dbReference type="Proteomes" id="UP000576082"/>
    </source>
</evidence>
<dbReference type="GO" id="GO:0030246">
    <property type="term" value="F:carbohydrate binding"/>
    <property type="evidence" value="ECO:0007669"/>
    <property type="project" value="InterPro"/>
</dbReference>
<dbReference type="FunFam" id="1.20.1050.60:FF:000001">
    <property type="entry name" value="Putative alpha-1,2-mannosidase"/>
    <property type="match status" value="1"/>
</dbReference>
<keyword evidence="7" id="KW-0378">Hydrolase</keyword>
<dbReference type="PROSITE" id="PS51257">
    <property type="entry name" value="PROKAR_LIPOPROTEIN"/>
    <property type="match status" value="1"/>
</dbReference>
<keyword evidence="4" id="KW-0732">Signal</keyword>
<evidence type="ECO:0000256" key="3">
    <source>
        <dbReference type="ARBA" id="ARBA00022837"/>
    </source>
</evidence>
<dbReference type="Gene3D" id="1.20.1050.60">
    <property type="entry name" value="alpha-1,2-mannosidase"/>
    <property type="match status" value="1"/>
</dbReference>
<reference evidence="7 8" key="1">
    <citation type="submission" date="2020-04" db="EMBL/GenBank/DDBJ databases">
        <title>Flammeovirga sp. SR4, a novel species isolated from seawater.</title>
        <authorList>
            <person name="Wang X."/>
        </authorList>
    </citation>
    <scope>NUCLEOTIDE SEQUENCE [LARGE SCALE GENOMIC DNA]</scope>
    <source>
        <strain evidence="7 8">ATCC 23126</strain>
    </source>
</reference>
<sequence length="741" mass="83805">MIKLRSTLLALLILPFLGACTSNEKEQTSTKKVRYTDYVNPFVGTDGPGNTYPGATVPHGMVQLSPDNGYGGWDRIAGYFWPDSTIAGFSHTHLSGTGAGDLYDILVMPFNSKSDRTLTENGNVRPVSLFSHDQEKAEPGYYAVDLLDYDIHAEMTATSRTGFHKYTFPKDDKSQIYINLGYALNWDGPTDTYLKVIDNQTVVGYRFSSGWAPVQKEYFVAKFSVPFTSYQLVNSVKGNDMKVVDGNEIQALKTRGYFNFDTPNDKNEVLVKVALSSSSIEGAQKNLAAENTSWDFDKVRKDASDTWETELEKIKVSSMNEEHLKVFYTAMYQSLLAPTLHSDVDGAYKGADQKNHVAKGYKKYDTFSLWDTYRAAHPLYTMIHTQRVPDMINSFLSQYDETGLLPVWSMKGNETNMMIGYHAVPVITDAYFKGIEGFDVEKAYEACKASAMNEKGDAMADYIKLGYVPLNFDHENWSVSKTLEYAYDDWCIAEFAKALGKEDDYKYFAKRAENWRHVYDEESSFMRPKDRKGEFIKDFLPKDYTDHFCESNAWQYFFYVPQNIEGLIDAMGGADRFEQRLDSMFTYYPAPEDELPIFSTGMIGQYAHGNEPSHHVAYLYNYINKPEKGQKLIREIMNTQYKSTPDGVCGNEDCGQMSSWFILSSIGLYPVNPGNAMYDLGTPLFNNATVQLGNGNTLKIVAKTVSDAKPTLKKVLFNGEEIKGWKISHKELMKGGTLEFI</sequence>
<dbReference type="RefSeq" id="WP_169659151.1">
    <property type="nucleotide sequence ID" value="NZ_JABANE010000079.1"/>
</dbReference>
<protein>
    <submittedName>
        <fullName evidence="7">Glycoside hydrolase family 92 protein</fullName>
    </submittedName>
</protein>
<dbReference type="EMBL" id="JABANE010000079">
    <property type="protein sequence ID" value="NME70925.1"/>
    <property type="molecule type" value="Genomic_DNA"/>
</dbReference>
<feature type="chain" id="PRO_5031240595" evidence="4">
    <location>
        <begin position="22"/>
        <end position="741"/>
    </location>
</feature>
<dbReference type="SUPFAM" id="SSF48208">
    <property type="entry name" value="Six-hairpin glycosidases"/>
    <property type="match status" value="1"/>
</dbReference>
<evidence type="ECO:0000256" key="4">
    <source>
        <dbReference type="SAM" id="SignalP"/>
    </source>
</evidence>
<name>A0A7X9RYB8_9BACT</name>
<keyword evidence="8" id="KW-1185">Reference proteome</keyword>
<dbReference type="Gene3D" id="2.70.98.10">
    <property type="match status" value="1"/>
</dbReference>
<accession>A0A7X9RYB8</accession>
<dbReference type="NCBIfam" id="TIGR01180">
    <property type="entry name" value="aman2_put"/>
    <property type="match status" value="1"/>
</dbReference>
<comment type="subunit">
    <text evidence="2">Monomer.</text>
</comment>
<proteinExistence type="predicted"/>
<dbReference type="PANTHER" id="PTHR12143">
    <property type="entry name" value="PEPTIDE N-GLYCANASE PNGASE -RELATED"/>
    <property type="match status" value="1"/>
</dbReference>
<feature type="domain" description="Glycosyl hydrolase family 92" evidence="5">
    <location>
        <begin position="282"/>
        <end position="740"/>
    </location>
</feature>
<dbReference type="GO" id="GO:0000224">
    <property type="term" value="F:peptide-N4-(N-acetyl-beta-glucosaminyl)asparagine amidase activity"/>
    <property type="evidence" value="ECO:0007669"/>
    <property type="project" value="TreeGrafter"/>
</dbReference>
<evidence type="ECO:0000256" key="1">
    <source>
        <dbReference type="ARBA" id="ARBA00001913"/>
    </source>
</evidence>
<dbReference type="Gene3D" id="1.20.1610.10">
    <property type="entry name" value="alpha-1,2-mannosidases domains"/>
    <property type="match status" value="1"/>
</dbReference>
<dbReference type="PANTHER" id="PTHR12143:SF39">
    <property type="entry name" value="SECRETED PROTEIN"/>
    <property type="match status" value="1"/>
</dbReference>
<evidence type="ECO:0000313" key="7">
    <source>
        <dbReference type="EMBL" id="NME70925.1"/>
    </source>
</evidence>
<dbReference type="FunFam" id="3.30.2080.10:FF:000001">
    <property type="entry name" value="Alpha-1,2-mannosidase subfamily"/>
    <property type="match status" value="1"/>
</dbReference>
<dbReference type="GO" id="GO:0006516">
    <property type="term" value="P:glycoprotein catabolic process"/>
    <property type="evidence" value="ECO:0007669"/>
    <property type="project" value="TreeGrafter"/>
</dbReference>
<comment type="cofactor">
    <cofactor evidence="1">
        <name>Ca(2+)</name>
        <dbReference type="ChEBI" id="CHEBI:29108"/>
    </cofactor>
</comment>
<evidence type="ECO:0000256" key="2">
    <source>
        <dbReference type="ARBA" id="ARBA00011245"/>
    </source>
</evidence>
<dbReference type="InterPro" id="IPR005887">
    <property type="entry name" value="GH92_a_mannosidase_put"/>
</dbReference>
<dbReference type="InterPro" id="IPR050883">
    <property type="entry name" value="PNGase"/>
</dbReference>
<dbReference type="InterPro" id="IPR008928">
    <property type="entry name" value="6-hairpin_glycosidase_sf"/>
</dbReference>
<dbReference type="Pfam" id="PF17678">
    <property type="entry name" value="Glyco_hydro_92N"/>
    <property type="match status" value="1"/>
</dbReference>
<dbReference type="GO" id="GO:0005829">
    <property type="term" value="C:cytosol"/>
    <property type="evidence" value="ECO:0007669"/>
    <property type="project" value="TreeGrafter"/>
</dbReference>
<feature type="signal peptide" evidence="4">
    <location>
        <begin position="1"/>
        <end position="21"/>
    </location>
</feature>
<dbReference type="Pfam" id="PF07971">
    <property type="entry name" value="Glyco_hydro_92"/>
    <property type="match status" value="1"/>
</dbReference>
<gene>
    <name evidence="7" type="ORF">HHU12_23320</name>
</gene>
<dbReference type="AlphaFoldDB" id="A0A7X9RYB8"/>
<organism evidence="7 8">
    <name type="scientific">Flammeovirga aprica JL-4</name>
    <dbReference type="NCBI Taxonomy" id="694437"/>
    <lineage>
        <taxon>Bacteria</taxon>
        <taxon>Pseudomonadati</taxon>
        <taxon>Bacteroidota</taxon>
        <taxon>Cytophagia</taxon>
        <taxon>Cytophagales</taxon>
        <taxon>Flammeovirgaceae</taxon>
        <taxon>Flammeovirga</taxon>
    </lineage>
</organism>
<comment type="caution">
    <text evidence="7">The sequence shown here is derived from an EMBL/GenBank/DDBJ whole genome shotgun (WGS) entry which is preliminary data.</text>
</comment>
<evidence type="ECO:0000259" key="6">
    <source>
        <dbReference type="Pfam" id="PF17678"/>
    </source>
</evidence>
<dbReference type="InterPro" id="IPR041371">
    <property type="entry name" value="GH92_N"/>
</dbReference>
<dbReference type="GO" id="GO:0005975">
    <property type="term" value="P:carbohydrate metabolic process"/>
    <property type="evidence" value="ECO:0007669"/>
    <property type="project" value="InterPro"/>
</dbReference>
<feature type="domain" description="Glycosyl hydrolase family 92 N-terminal" evidence="6">
    <location>
        <begin position="38"/>
        <end position="276"/>
    </location>
</feature>
<keyword evidence="3" id="KW-0106">Calcium</keyword>